<dbReference type="Proteomes" id="UP000541352">
    <property type="component" value="Unassembled WGS sequence"/>
</dbReference>
<sequence length="262" mass="29375">MKLPLYQVDAFTDILFGGNPACVVPLETWLPDELLLKIAKENAVAETAFFVDKGEKIHLRWFTPEIEMDLCGHATLATAHCLKTSLNYPKDTLIFETLSGDLRVSVQQELYQLDFPSRMPVAATLPSVISAALNLQPQEIYKARDYVLVYENETQIRSITIDRHFFDQINLDPGGVIVTAVGDTCDFVSRFFTPQASILEDPVTGSAHCSLIPFWAKRLSKTSLYAQQVSERLGKLYCEDQGERVLISGQAKTYSVGSFWVE</sequence>
<dbReference type="PANTHER" id="PTHR13774:SF17">
    <property type="entry name" value="PHENAZINE BIOSYNTHESIS-LIKE DOMAIN-CONTAINING PROTEIN"/>
    <property type="match status" value="1"/>
</dbReference>
<accession>A0A7W5ZMW1</accession>
<proteinExistence type="inferred from homology"/>
<dbReference type="PANTHER" id="PTHR13774">
    <property type="entry name" value="PHENAZINE BIOSYNTHESIS PROTEIN"/>
    <property type="match status" value="1"/>
</dbReference>
<evidence type="ECO:0000256" key="2">
    <source>
        <dbReference type="ARBA" id="ARBA00023235"/>
    </source>
</evidence>
<dbReference type="Gene3D" id="3.10.310.10">
    <property type="entry name" value="Diaminopimelate Epimerase, Chain A, domain 1"/>
    <property type="match status" value="2"/>
</dbReference>
<evidence type="ECO:0000313" key="4">
    <source>
        <dbReference type="EMBL" id="MBB3839753.1"/>
    </source>
</evidence>
<feature type="active site" evidence="3">
    <location>
        <position position="46"/>
    </location>
</feature>
<dbReference type="AlphaFoldDB" id="A0A7W5ZMW1"/>
<dbReference type="InterPro" id="IPR003719">
    <property type="entry name" value="Phenazine_PhzF-like"/>
</dbReference>
<keyword evidence="2" id="KW-0413">Isomerase</keyword>
<dbReference type="NCBIfam" id="TIGR00654">
    <property type="entry name" value="PhzF_family"/>
    <property type="match status" value="1"/>
</dbReference>
<dbReference type="EMBL" id="JACIBY010000008">
    <property type="protein sequence ID" value="MBB3839753.1"/>
    <property type="molecule type" value="Genomic_DNA"/>
</dbReference>
<comment type="similarity">
    <text evidence="1">Belongs to the PhzF family.</text>
</comment>
<keyword evidence="5" id="KW-1185">Reference proteome</keyword>
<name>A0A7W5ZMW1_9BACT</name>
<protein>
    <submittedName>
        <fullName evidence="4">PhzF family phenazine biosynthesis protein</fullName>
    </submittedName>
</protein>
<dbReference type="PIRSF" id="PIRSF016184">
    <property type="entry name" value="PhzC_PhzF"/>
    <property type="match status" value="1"/>
</dbReference>
<dbReference type="Pfam" id="PF02567">
    <property type="entry name" value="PhzC-PhzF"/>
    <property type="match status" value="1"/>
</dbReference>
<dbReference type="RefSeq" id="WP_183976292.1">
    <property type="nucleotide sequence ID" value="NZ_JACIBY010000008.1"/>
</dbReference>
<evidence type="ECO:0000256" key="1">
    <source>
        <dbReference type="ARBA" id="ARBA00008270"/>
    </source>
</evidence>
<dbReference type="GO" id="GO:0016853">
    <property type="term" value="F:isomerase activity"/>
    <property type="evidence" value="ECO:0007669"/>
    <property type="project" value="UniProtKB-KW"/>
</dbReference>
<reference evidence="4 5" key="1">
    <citation type="submission" date="2020-08" db="EMBL/GenBank/DDBJ databases">
        <title>Genomic Encyclopedia of Type Strains, Phase IV (KMG-IV): sequencing the most valuable type-strain genomes for metagenomic binning, comparative biology and taxonomic classification.</title>
        <authorList>
            <person name="Goeker M."/>
        </authorList>
    </citation>
    <scope>NUCLEOTIDE SEQUENCE [LARGE SCALE GENOMIC DNA]</scope>
    <source>
        <strain evidence="4 5">DSM 17976</strain>
    </source>
</reference>
<organism evidence="4 5">
    <name type="scientific">Runella defluvii</name>
    <dbReference type="NCBI Taxonomy" id="370973"/>
    <lineage>
        <taxon>Bacteria</taxon>
        <taxon>Pseudomonadati</taxon>
        <taxon>Bacteroidota</taxon>
        <taxon>Cytophagia</taxon>
        <taxon>Cytophagales</taxon>
        <taxon>Spirosomataceae</taxon>
        <taxon>Runella</taxon>
    </lineage>
</organism>
<evidence type="ECO:0000256" key="3">
    <source>
        <dbReference type="PIRSR" id="PIRSR016184-1"/>
    </source>
</evidence>
<comment type="caution">
    <text evidence="4">The sequence shown here is derived from an EMBL/GenBank/DDBJ whole genome shotgun (WGS) entry which is preliminary data.</text>
</comment>
<gene>
    <name evidence="4" type="ORF">FHS57_003764</name>
</gene>
<dbReference type="SUPFAM" id="SSF54506">
    <property type="entry name" value="Diaminopimelate epimerase-like"/>
    <property type="match status" value="1"/>
</dbReference>
<dbReference type="GO" id="GO:0005737">
    <property type="term" value="C:cytoplasm"/>
    <property type="evidence" value="ECO:0007669"/>
    <property type="project" value="TreeGrafter"/>
</dbReference>
<evidence type="ECO:0000313" key="5">
    <source>
        <dbReference type="Proteomes" id="UP000541352"/>
    </source>
</evidence>